<name>A0A4U1J9S0_9BACT</name>
<evidence type="ECO:0000313" key="2">
    <source>
        <dbReference type="EMBL" id="TKD05169.1"/>
    </source>
</evidence>
<keyword evidence="3" id="KW-1185">Reference proteome</keyword>
<dbReference type="EMBL" id="SSMQ01000022">
    <property type="protein sequence ID" value="TKD05169.1"/>
    <property type="molecule type" value="Genomic_DNA"/>
</dbReference>
<dbReference type="Proteomes" id="UP000309215">
    <property type="component" value="Unassembled WGS sequence"/>
</dbReference>
<dbReference type="RefSeq" id="WP_136930976.1">
    <property type="nucleotide sequence ID" value="NZ_SSMQ01000022.1"/>
</dbReference>
<accession>A0A4U1J9S0</accession>
<evidence type="ECO:0000256" key="1">
    <source>
        <dbReference type="SAM" id="SignalP"/>
    </source>
</evidence>
<evidence type="ECO:0008006" key="4">
    <source>
        <dbReference type="Google" id="ProtNLM"/>
    </source>
</evidence>
<evidence type="ECO:0000313" key="3">
    <source>
        <dbReference type="Proteomes" id="UP000309215"/>
    </source>
</evidence>
<protein>
    <recommendedName>
        <fullName evidence="4">Outer membrane protein beta-barrel domain-containing protein</fullName>
    </recommendedName>
</protein>
<feature type="signal peptide" evidence="1">
    <location>
        <begin position="1"/>
        <end position="26"/>
    </location>
</feature>
<reference evidence="2 3" key="1">
    <citation type="submission" date="2019-04" db="EMBL/GenBank/DDBJ databases">
        <authorList>
            <person name="Li Y."/>
            <person name="Wang J."/>
        </authorList>
    </citation>
    <scope>NUCLEOTIDE SEQUENCE [LARGE SCALE GENOMIC DNA]</scope>
    <source>
        <strain evidence="2 3">DSM 14668</strain>
    </source>
</reference>
<gene>
    <name evidence="2" type="ORF">E8A74_21755</name>
</gene>
<proteinExistence type="predicted"/>
<comment type="caution">
    <text evidence="2">The sequence shown here is derived from an EMBL/GenBank/DDBJ whole genome shotgun (WGS) entry which is preliminary data.</text>
</comment>
<organism evidence="2 3">
    <name type="scientific">Polyangium fumosum</name>
    <dbReference type="NCBI Taxonomy" id="889272"/>
    <lineage>
        <taxon>Bacteria</taxon>
        <taxon>Pseudomonadati</taxon>
        <taxon>Myxococcota</taxon>
        <taxon>Polyangia</taxon>
        <taxon>Polyangiales</taxon>
        <taxon>Polyangiaceae</taxon>
        <taxon>Polyangium</taxon>
    </lineage>
</organism>
<dbReference type="AlphaFoldDB" id="A0A4U1J9S0"/>
<sequence length="221" mass="23622">MMIALRFSTSLASALLVTSMALHASAAEPPAPARDAEPRKHVISASAGLTPFYIGAVRGSNKRYDYDDAVHEPLLIGLSGDYMRSFGLFRAGVGLRYMNTQEGISRGGNSLAHTLGIYGLLGLGITTRSGVDIAATLGLGLGHCWVPPFDLYAPSWGGGAELLISVAIPVARDTDFLVRSGAGIAYYTDDVPPAPEGVWQRPDPYLLYIHAPTELGFRKRF</sequence>
<dbReference type="OrthoDB" id="9853870at2"/>
<feature type="chain" id="PRO_5020427213" description="Outer membrane protein beta-barrel domain-containing protein" evidence="1">
    <location>
        <begin position="27"/>
        <end position="221"/>
    </location>
</feature>
<keyword evidence="1" id="KW-0732">Signal</keyword>